<dbReference type="AlphaFoldDB" id="A0A9N8F3L0"/>
<keyword evidence="1" id="KW-0812">Transmembrane</keyword>
<gene>
    <name evidence="2" type="ORF">SEMRO_3146_G344421.1</name>
</gene>
<sequence>MVVCLGSIRVCGLLDGMTTTGIINSNICCSNRMHTPKRHNGHQATVTIYLIWCNGSMSDCLSDDLGSIPGIRDHSLLLFWLEPASLCCAVAALLLAFGCRRGSSQTCIKNR</sequence>
<name>A0A9N8F3L0_9STRA</name>
<comment type="caution">
    <text evidence="2">The sequence shown here is derived from an EMBL/GenBank/DDBJ whole genome shotgun (WGS) entry which is preliminary data.</text>
</comment>
<evidence type="ECO:0000313" key="2">
    <source>
        <dbReference type="EMBL" id="CAB9530964.1"/>
    </source>
</evidence>
<evidence type="ECO:0000256" key="1">
    <source>
        <dbReference type="SAM" id="Phobius"/>
    </source>
</evidence>
<keyword evidence="1" id="KW-0472">Membrane</keyword>
<evidence type="ECO:0000313" key="3">
    <source>
        <dbReference type="Proteomes" id="UP001153069"/>
    </source>
</evidence>
<feature type="transmembrane region" description="Helical" evidence="1">
    <location>
        <begin position="77"/>
        <end position="99"/>
    </location>
</feature>
<accession>A0A9N8F3L0</accession>
<dbReference type="EMBL" id="CAICTM010003144">
    <property type="protein sequence ID" value="CAB9530964.1"/>
    <property type="molecule type" value="Genomic_DNA"/>
</dbReference>
<dbReference type="Proteomes" id="UP001153069">
    <property type="component" value="Unassembled WGS sequence"/>
</dbReference>
<proteinExistence type="predicted"/>
<keyword evidence="3" id="KW-1185">Reference proteome</keyword>
<protein>
    <submittedName>
        <fullName evidence="2">Uncharacterized protein</fullName>
    </submittedName>
</protein>
<reference evidence="2" key="1">
    <citation type="submission" date="2020-06" db="EMBL/GenBank/DDBJ databases">
        <authorList>
            <consortium name="Plant Systems Biology data submission"/>
        </authorList>
    </citation>
    <scope>NUCLEOTIDE SEQUENCE</scope>
    <source>
        <strain evidence="2">D6</strain>
    </source>
</reference>
<keyword evidence="1" id="KW-1133">Transmembrane helix</keyword>
<organism evidence="2 3">
    <name type="scientific">Seminavis robusta</name>
    <dbReference type="NCBI Taxonomy" id="568900"/>
    <lineage>
        <taxon>Eukaryota</taxon>
        <taxon>Sar</taxon>
        <taxon>Stramenopiles</taxon>
        <taxon>Ochrophyta</taxon>
        <taxon>Bacillariophyta</taxon>
        <taxon>Bacillariophyceae</taxon>
        <taxon>Bacillariophycidae</taxon>
        <taxon>Naviculales</taxon>
        <taxon>Naviculaceae</taxon>
        <taxon>Seminavis</taxon>
    </lineage>
</organism>